<reference evidence="1 2" key="1">
    <citation type="journal article" date="2020" name="Nature">
        <title>Six reference-quality genomes reveal evolution of bat adaptations.</title>
        <authorList>
            <person name="Jebb D."/>
            <person name="Huang Z."/>
            <person name="Pippel M."/>
            <person name="Hughes G.M."/>
            <person name="Lavrichenko K."/>
            <person name="Devanna P."/>
            <person name="Winkler S."/>
            <person name="Jermiin L.S."/>
            <person name="Skirmuntt E.C."/>
            <person name="Katzourakis A."/>
            <person name="Burkitt-Gray L."/>
            <person name="Ray D.A."/>
            <person name="Sullivan K.A.M."/>
            <person name="Roscito J.G."/>
            <person name="Kirilenko B.M."/>
            <person name="Davalos L.M."/>
            <person name="Corthals A.P."/>
            <person name="Power M.L."/>
            <person name="Jones G."/>
            <person name="Ransome R.D."/>
            <person name="Dechmann D.K.N."/>
            <person name="Locatelli A.G."/>
            <person name="Puechmaille S.J."/>
            <person name="Fedrigo O."/>
            <person name="Jarvis E.D."/>
            <person name="Hiller M."/>
            <person name="Vernes S.C."/>
            <person name="Myers E.W."/>
            <person name="Teeling E.C."/>
        </authorList>
    </citation>
    <scope>NUCLEOTIDE SEQUENCE [LARGE SCALE GENOMIC DNA]</scope>
    <source>
        <strain evidence="1">Bat1K_MPI-CBG_1</strain>
    </source>
</reference>
<comment type="caution">
    <text evidence="1">The sequence shown here is derived from an EMBL/GenBank/DDBJ whole genome shotgun (WGS) entry which is preliminary data.</text>
</comment>
<name>A0A834AVJ5_9CHIR</name>
<dbReference type="PANTHER" id="PTHR36289:SF1">
    <property type="entry name" value="CHROMOSOME 12 OPEN READING FRAME 60"/>
    <property type="match status" value="1"/>
</dbReference>
<dbReference type="InterPro" id="IPR027895">
    <property type="entry name" value="DUF4533"/>
</dbReference>
<evidence type="ECO:0000313" key="1">
    <source>
        <dbReference type="EMBL" id="KAF6117659.1"/>
    </source>
</evidence>
<dbReference type="PANTHER" id="PTHR36289">
    <property type="entry name" value="CHROMOSOME 12 OPEN READING FRAME 60"/>
    <property type="match status" value="1"/>
</dbReference>
<gene>
    <name evidence="1" type="ORF">HJG60_001661</name>
</gene>
<proteinExistence type="predicted"/>
<dbReference type="AlphaFoldDB" id="A0A834AVJ5"/>
<evidence type="ECO:0000313" key="2">
    <source>
        <dbReference type="Proteomes" id="UP000664940"/>
    </source>
</evidence>
<organism evidence="1 2">
    <name type="scientific">Phyllostomus discolor</name>
    <name type="common">pale spear-nosed bat</name>
    <dbReference type="NCBI Taxonomy" id="89673"/>
    <lineage>
        <taxon>Eukaryota</taxon>
        <taxon>Metazoa</taxon>
        <taxon>Chordata</taxon>
        <taxon>Craniata</taxon>
        <taxon>Vertebrata</taxon>
        <taxon>Euteleostomi</taxon>
        <taxon>Mammalia</taxon>
        <taxon>Eutheria</taxon>
        <taxon>Laurasiatheria</taxon>
        <taxon>Chiroptera</taxon>
        <taxon>Yangochiroptera</taxon>
        <taxon>Phyllostomidae</taxon>
        <taxon>Phyllostominae</taxon>
        <taxon>Phyllostomus</taxon>
    </lineage>
</organism>
<dbReference type="Pfam" id="PF15047">
    <property type="entry name" value="DUF4533"/>
    <property type="match status" value="1"/>
</dbReference>
<protein>
    <submittedName>
        <fullName evidence="1">Uncharacterized protein</fullName>
    </submittedName>
</protein>
<accession>A0A834AVJ5</accession>
<dbReference type="EMBL" id="JABVXQ010000003">
    <property type="protein sequence ID" value="KAF6117659.1"/>
    <property type="molecule type" value="Genomic_DNA"/>
</dbReference>
<sequence>MSSESGQDKERLVQAAKTFFFHMQAFASFTNTLTKLFNSGMNNWITWMAVKEDGYIKDVFKQILIIFKETQSVVDAEDDKMQKKPLFFRIGTAMWVRRVPM</sequence>
<dbReference type="Proteomes" id="UP000664940">
    <property type="component" value="Unassembled WGS sequence"/>
</dbReference>